<sequence length="685" mass="75691">MRNKLSLTLMAALLSVFPLSAQIDRSKAPEPGPAPEIEFGEVEKFTTKNGIRVILVEDHTRPIVSFGLRFVIEPFVEGDKAGESAFFGDLWSRGTANRTMEQINDEVDFLGASFATGSNYIGFTSLTKYTGQMMDILSDVLFNPTFPEDELEKIKDQALGGLQMSKSSPKAIVNNIITATVYPKDHPYGDIMTEATVANITVDDCREFYDKYIIPNSAILVITGDMNLRQAKKLCKKYLSDWEPGEIIKNEAPDVNRPEGIEVVFSPKEGAVQSTIRMMSPIDLKPGDDDVLALSVANAIYGGGDFSAKLLKNLRETKGYTYGAYSSINSDLLSGTFTAMADVNGDATDSSFYEMRKELQSMVDGDYTEENVEKFKTVYAGSFSRSLESINQLASYAYNVERFGYPDDYYATYLQRLDAVTIDDVRRVVAKYFDPDNMYWFVVGDPSVVPALAQYDSDGEVTMLDFEGNVIEKKKVPEGVTVQTVYDKYIEYLGGRELVDGINDITESAEMHMPGASVKTVVKRIPAAETFSQVQFQGETPVQEIRLADGKVTVSMMGNVIQEITDSVIVNAFARDTYPFVEVLGSEGCELSSEIESVNGRDAYKVTTSAADGLKYSYYDVETGAKVREVESMGDQTIETIYQEYAQTPYGVMYPSVMVVTMPQIGAVETVVTVEINTGLTPDTI</sequence>
<evidence type="ECO:0000259" key="3">
    <source>
        <dbReference type="Pfam" id="PF05193"/>
    </source>
</evidence>
<feature type="chain" id="PRO_5038404901" evidence="1">
    <location>
        <begin position="22"/>
        <end position="685"/>
    </location>
</feature>
<dbReference type="Pfam" id="PF05193">
    <property type="entry name" value="Peptidase_M16_C"/>
    <property type="match status" value="1"/>
</dbReference>
<dbReference type="PANTHER" id="PTHR11851">
    <property type="entry name" value="METALLOPROTEASE"/>
    <property type="match status" value="1"/>
</dbReference>
<reference evidence="4" key="1">
    <citation type="journal article" date="2021" name="PeerJ">
        <title>Extensive microbial diversity within the chicken gut microbiome revealed by metagenomics and culture.</title>
        <authorList>
            <person name="Gilroy R."/>
            <person name="Ravi A."/>
            <person name="Getino M."/>
            <person name="Pursley I."/>
            <person name="Horton D.L."/>
            <person name="Alikhan N.F."/>
            <person name="Baker D."/>
            <person name="Gharbi K."/>
            <person name="Hall N."/>
            <person name="Watson M."/>
            <person name="Adriaenssens E.M."/>
            <person name="Foster-Nyarko E."/>
            <person name="Jarju S."/>
            <person name="Secka A."/>
            <person name="Antonio M."/>
            <person name="Oren A."/>
            <person name="Chaudhuri R.R."/>
            <person name="La Ragione R."/>
            <person name="Hildebrand F."/>
            <person name="Pallen M.J."/>
        </authorList>
    </citation>
    <scope>NUCLEOTIDE SEQUENCE</scope>
    <source>
        <strain evidence="4">Gambia16-554</strain>
    </source>
</reference>
<dbReference type="InterPro" id="IPR011765">
    <property type="entry name" value="Pept_M16_N"/>
</dbReference>
<dbReference type="InterPro" id="IPR050361">
    <property type="entry name" value="MPP/UQCRC_Complex"/>
</dbReference>
<dbReference type="AlphaFoldDB" id="A0A9D2GQM7"/>
<dbReference type="InterPro" id="IPR011249">
    <property type="entry name" value="Metalloenz_LuxS/M16"/>
</dbReference>
<accession>A0A9D2GQM7</accession>
<evidence type="ECO:0000256" key="1">
    <source>
        <dbReference type="SAM" id="SignalP"/>
    </source>
</evidence>
<dbReference type="Pfam" id="PF00675">
    <property type="entry name" value="Peptidase_M16"/>
    <property type="match status" value="1"/>
</dbReference>
<organism evidence="4 5">
    <name type="scientific">Candidatus Coprenecus stercoravium</name>
    <dbReference type="NCBI Taxonomy" id="2840735"/>
    <lineage>
        <taxon>Bacteria</taxon>
        <taxon>Pseudomonadati</taxon>
        <taxon>Bacteroidota</taxon>
        <taxon>Bacteroidia</taxon>
        <taxon>Bacteroidales</taxon>
        <taxon>Rikenellaceae</taxon>
        <taxon>Rikenellaceae incertae sedis</taxon>
        <taxon>Candidatus Coprenecus</taxon>
    </lineage>
</organism>
<gene>
    <name evidence="4" type="ORF">IAC04_07965</name>
</gene>
<comment type="caution">
    <text evidence="4">The sequence shown here is derived from an EMBL/GenBank/DDBJ whole genome shotgun (WGS) entry which is preliminary data.</text>
</comment>
<dbReference type="PANTHER" id="PTHR11851:SF224">
    <property type="entry name" value="PROCESSING PROTEASE"/>
    <property type="match status" value="1"/>
</dbReference>
<keyword evidence="1" id="KW-0732">Signal</keyword>
<feature type="signal peptide" evidence="1">
    <location>
        <begin position="1"/>
        <end position="21"/>
    </location>
</feature>
<name>A0A9D2GQM7_9BACT</name>
<dbReference type="InterPro" id="IPR007863">
    <property type="entry name" value="Peptidase_M16_C"/>
</dbReference>
<evidence type="ECO:0000313" key="5">
    <source>
        <dbReference type="Proteomes" id="UP000824115"/>
    </source>
</evidence>
<evidence type="ECO:0000313" key="4">
    <source>
        <dbReference type="EMBL" id="HIZ86411.1"/>
    </source>
</evidence>
<proteinExistence type="predicted"/>
<dbReference type="EMBL" id="DXAW01000136">
    <property type="protein sequence ID" value="HIZ86411.1"/>
    <property type="molecule type" value="Genomic_DNA"/>
</dbReference>
<dbReference type="GO" id="GO:0046872">
    <property type="term" value="F:metal ion binding"/>
    <property type="evidence" value="ECO:0007669"/>
    <property type="project" value="InterPro"/>
</dbReference>
<protein>
    <submittedName>
        <fullName evidence="4">Insulinase family protein</fullName>
    </submittedName>
</protein>
<feature type="domain" description="Peptidase M16 C-terminal" evidence="3">
    <location>
        <begin position="199"/>
        <end position="377"/>
    </location>
</feature>
<dbReference type="Proteomes" id="UP000824115">
    <property type="component" value="Unassembled WGS sequence"/>
</dbReference>
<dbReference type="Gene3D" id="3.30.830.10">
    <property type="entry name" value="Metalloenzyme, LuxS/M16 peptidase-like"/>
    <property type="match status" value="2"/>
</dbReference>
<dbReference type="SUPFAM" id="SSF63411">
    <property type="entry name" value="LuxS/MPP-like metallohydrolase"/>
    <property type="match status" value="2"/>
</dbReference>
<evidence type="ECO:0000259" key="2">
    <source>
        <dbReference type="Pfam" id="PF00675"/>
    </source>
</evidence>
<reference evidence="4" key="2">
    <citation type="submission" date="2021-04" db="EMBL/GenBank/DDBJ databases">
        <authorList>
            <person name="Gilroy R."/>
        </authorList>
    </citation>
    <scope>NUCLEOTIDE SEQUENCE</scope>
    <source>
        <strain evidence="4">Gambia16-554</strain>
    </source>
</reference>
<feature type="domain" description="Peptidase M16 N-terminal" evidence="2">
    <location>
        <begin position="52"/>
        <end position="184"/>
    </location>
</feature>